<dbReference type="InterPro" id="IPR053376">
    <property type="entry name" value="Serine_acetyltransferase"/>
</dbReference>
<accession>A0ABT8CS81</accession>
<dbReference type="CDD" id="cd03354">
    <property type="entry name" value="LbH_SAT"/>
    <property type="match status" value="1"/>
</dbReference>
<evidence type="ECO:0000313" key="4">
    <source>
        <dbReference type="EMBL" id="MDN3707085.1"/>
    </source>
</evidence>
<dbReference type="NCBIfam" id="NF041874">
    <property type="entry name" value="EPS_EpsC"/>
    <property type="match status" value="1"/>
</dbReference>
<dbReference type="InterPro" id="IPR011004">
    <property type="entry name" value="Trimer_LpxA-like_sf"/>
</dbReference>
<dbReference type="PANTHER" id="PTHR42811">
    <property type="entry name" value="SERINE ACETYLTRANSFERASE"/>
    <property type="match status" value="1"/>
</dbReference>
<dbReference type="Gene3D" id="1.10.3130.10">
    <property type="entry name" value="serine acetyltransferase, domain 1"/>
    <property type="match status" value="1"/>
</dbReference>
<gene>
    <name evidence="4" type="ORF">QW060_08050</name>
</gene>
<dbReference type="InterPro" id="IPR042122">
    <property type="entry name" value="Ser_AcTrfase_N_sf"/>
</dbReference>
<evidence type="ECO:0000313" key="5">
    <source>
        <dbReference type="Proteomes" id="UP001242368"/>
    </source>
</evidence>
<proteinExistence type="predicted"/>
<keyword evidence="2" id="KW-0808">Transferase</keyword>
<dbReference type="InterPro" id="IPR045304">
    <property type="entry name" value="LbH_SAT"/>
</dbReference>
<evidence type="ECO:0000256" key="2">
    <source>
        <dbReference type="ARBA" id="ARBA00022679"/>
    </source>
</evidence>
<name>A0ABT8CS81_9FLAO</name>
<keyword evidence="1" id="KW-0028">Amino-acid biosynthesis</keyword>
<organism evidence="4 5">
    <name type="scientific">Paenimyroides ceti</name>
    <dbReference type="NCBI Taxonomy" id="395087"/>
    <lineage>
        <taxon>Bacteria</taxon>
        <taxon>Pseudomonadati</taxon>
        <taxon>Bacteroidota</taxon>
        <taxon>Flavobacteriia</taxon>
        <taxon>Flavobacteriales</taxon>
        <taxon>Flavobacteriaceae</taxon>
        <taxon>Paenimyroides</taxon>
    </lineage>
</organism>
<evidence type="ECO:0000256" key="3">
    <source>
        <dbReference type="ARBA" id="ARBA00023315"/>
    </source>
</evidence>
<sequence length="267" mass="30090">MINDILTRNQSLNRLSINRKEIIQWIDEMYQWLFATEESLADEEAFSKAYTHLYKKLDIILQQLPEQERVSVAFFSELNETHKILFLDLEAIYEFDPAAKSRDEIILSYPGFYAIAVYRLAHILWQLNVPVIPRIISEYIHGKTGIDIHPGATIGHSFFIDHGTGIVIGQTAIIGNHVKIYQGVTLGALNVKKEEAETKRHPTIKDNVIIYANATILGGKTVIGTDTVIGGNVWISSSVPANSLVFNKSEIVIKSNKIFPEPLNFVI</sequence>
<evidence type="ECO:0000256" key="1">
    <source>
        <dbReference type="ARBA" id="ARBA00022605"/>
    </source>
</evidence>
<keyword evidence="3" id="KW-0012">Acyltransferase</keyword>
<dbReference type="EMBL" id="JAUFQU010000001">
    <property type="protein sequence ID" value="MDN3707085.1"/>
    <property type="molecule type" value="Genomic_DNA"/>
</dbReference>
<keyword evidence="5" id="KW-1185">Reference proteome</keyword>
<dbReference type="Proteomes" id="UP001242368">
    <property type="component" value="Unassembled WGS sequence"/>
</dbReference>
<dbReference type="RefSeq" id="WP_290363126.1">
    <property type="nucleotide sequence ID" value="NZ_JAUFQU010000001.1"/>
</dbReference>
<comment type="caution">
    <text evidence="4">The sequence shown here is derived from an EMBL/GenBank/DDBJ whole genome shotgun (WGS) entry which is preliminary data.</text>
</comment>
<protein>
    <submittedName>
        <fullName evidence="4">Serine acetyltransferase</fullName>
    </submittedName>
</protein>
<dbReference type="SUPFAM" id="SSF51161">
    <property type="entry name" value="Trimeric LpxA-like enzymes"/>
    <property type="match status" value="1"/>
</dbReference>
<reference evidence="5" key="1">
    <citation type="journal article" date="2019" name="Int. J. Syst. Evol. Microbiol.">
        <title>The Global Catalogue of Microorganisms (GCM) 10K type strain sequencing project: providing services to taxonomists for standard genome sequencing and annotation.</title>
        <authorList>
            <consortium name="The Broad Institute Genomics Platform"/>
            <consortium name="The Broad Institute Genome Sequencing Center for Infectious Disease"/>
            <person name="Wu L."/>
            <person name="Ma J."/>
        </authorList>
    </citation>
    <scope>NUCLEOTIDE SEQUENCE [LARGE SCALE GENOMIC DNA]</scope>
    <source>
        <strain evidence="5">CECT 7184</strain>
    </source>
</reference>
<dbReference type="Gene3D" id="2.160.10.10">
    <property type="entry name" value="Hexapeptide repeat proteins"/>
    <property type="match status" value="1"/>
</dbReference>